<reference evidence="2 3" key="1">
    <citation type="submission" date="2024-01" db="EMBL/GenBank/DDBJ databases">
        <title>The genomes of 5 underutilized Papilionoideae crops provide insights into root nodulation and disease resistanc.</title>
        <authorList>
            <person name="Jiang F."/>
        </authorList>
    </citation>
    <scope>NUCLEOTIDE SEQUENCE [LARGE SCALE GENOMIC DNA]</scope>
    <source>
        <strain evidence="2">JINMINGXINNONG_FW02</strain>
        <tissue evidence="2">Leaves</tissue>
    </source>
</reference>
<keyword evidence="3" id="KW-1185">Reference proteome</keyword>
<evidence type="ECO:0000313" key="2">
    <source>
        <dbReference type="EMBL" id="KAK7364618.1"/>
    </source>
</evidence>
<protein>
    <submittedName>
        <fullName evidence="2">Uncharacterized protein</fullName>
    </submittedName>
</protein>
<feature type="compositionally biased region" description="Basic and acidic residues" evidence="1">
    <location>
        <begin position="9"/>
        <end position="20"/>
    </location>
</feature>
<dbReference type="EMBL" id="JAYMYR010000005">
    <property type="protein sequence ID" value="KAK7364618.1"/>
    <property type="molecule type" value="Genomic_DNA"/>
</dbReference>
<sequence>MRASPGREAFGHRQGARDADVAGARGMRASPGREAYGLVFPPPEMFDLALNIPLGLWSASCKALVLKRLVGEEVHQQAVEDLLVGARSFRGHQLVEVGIEVVSSFESKINKYDVELGQTKSKCAYVEEKEQHQATELKEYESQLSILKLNYDGFVAQKTTVETEKSSIQAELLKFKDNVLGLCESRFQ</sequence>
<organism evidence="2 3">
    <name type="scientific">Phaseolus coccineus</name>
    <name type="common">Scarlet runner bean</name>
    <name type="synonym">Phaseolus multiflorus</name>
    <dbReference type="NCBI Taxonomy" id="3886"/>
    <lineage>
        <taxon>Eukaryota</taxon>
        <taxon>Viridiplantae</taxon>
        <taxon>Streptophyta</taxon>
        <taxon>Embryophyta</taxon>
        <taxon>Tracheophyta</taxon>
        <taxon>Spermatophyta</taxon>
        <taxon>Magnoliopsida</taxon>
        <taxon>eudicotyledons</taxon>
        <taxon>Gunneridae</taxon>
        <taxon>Pentapetalae</taxon>
        <taxon>rosids</taxon>
        <taxon>fabids</taxon>
        <taxon>Fabales</taxon>
        <taxon>Fabaceae</taxon>
        <taxon>Papilionoideae</taxon>
        <taxon>50 kb inversion clade</taxon>
        <taxon>NPAAA clade</taxon>
        <taxon>indigoferoid/millettioid clade</taxon>
        <taxon>Phaseoleae</taxon>
        <taxon>Phaseolus</taxon>
    </lineage>
</organism>
<feature type="region of interest" description="Disordered" evidence="1">
    <location>
        <begin position="1"/>
        <end position="24"/>
    </location>
</feature>
<dbReference type="AlphaFoldDB" id="A0AAN9N616"/>
<accession>A0AAN9N616</accession>
<evidence type="ECO:0000313" key="3">
    <source>
        <dbReference type="Proteomes" id="UP001374584"/>
    </source>
</evidence>
<proteinExistence type="predicted"/>
<comment type="caution">
    <text evidence="2">The sequence shown here is derived from an EMBL/GenBank/DDBJ whole genome shotgun (WGS) entry which is preliminary data.</text>
</comment>
<name>A0AAN9N616_PHACN</name>
<gene>
    <name evidence="2" type="ORF">VNO80_13357</name>
</gene>
<dbReference type="Proteomes" id="UP001374584">
    <property type="component" value="Unassembled WGS sequence"/>
</dbReference>
<evidence type="ECO:0000256" key="1">
    <source>
        <dbReference type="SAM" id="MobiDB-lite"/>
    </source>
</evidence>